<evidence type="ECO:0000256" key="4">
    <source>
        <dbReference type="SAM" id="SignalP"/>
    </source>
</evidence>
<dbReference type="Proteomes" id="UP000004966">
    <property type="component" value="Unassembled WGS sequence"/>
</dbReference>
<protein>
    <submittedName>
        <fullName evidence="6">IgA1 protease</fullName>
        <ecNumber evidence="6">3.4.24.13</ecNumber>
    </submittedName>
</protein>
<evidence type="ECO:0000313" key="7">
    <source>
        <dbReference type="Proteomes" id="UP000004966"/>
    </source>
</evidence>
<feature type="transmembrane region" description="Helical" evidence="3">
    <location>
        <begin position="105"/>
        <end position="121"/>
    </location>
</feature>
<feature type="compositionally biased region" description="Basic and acidic residues" evidence="2">
    <location>
        <begin position="194"/>
        <end position="207"/>
    </location>
</feature>
<evidence type="ECO:0000256" key="3">
    <source>
        <dbReference type="SAM" id="Phobius"/>
    </source>
</evidence>
<feature type="region of interest" description="Disordered" evidence="2">
    <location>
        <begin position="351"/>
        <end position="371"/>
    </location>
</feature>
<feature type="domain" description="G5" evidence="5">
    <location>
        <begin position="266"/>
        <end position="345"/>
    </location>
</feature>
<dbReference type="EMBL" id="AEDU01000025">
    <property type="protein sequence ID" value="EFN98007.1"/>
    <property type="molecule type" value="Genomic_DNA"/>
</dbReference>
<dbReference type="InterPro" id="IPR005877">
    <property type="entry name" value="YSIRK_signal_dom"/>
</dbReference>
<dbReference type="Pfam" id="PF07501">
    <property type="entry name" value="G5"/>
    <property type="match status" value="1"/>
</dbReference>
<dbReference type="SMART" id="SM01208">
    <property type="entry name" value="G5"/>
    <property type="match status" value="1"/>
</dbReference>
<feature type="signal peptide" evidence="4">
    <location>
        <begin position="1"/>
        <end position="42"/>
    </location>
</feature>
<dbReference type="eggNOG" id="COG3583">
    <property type="taxonomic scope" value="Bacteria"/>
</dbReference>
<gene>
    <name evidence="6" type="ORF">SMSK564_1551</name>
</gene>
<dbReference type="Gene3D" id="2.20.230.10">
    <property type="entry name" value="Resuscitation-promoting factor rpfb"/>
    <property type="match status" value="1"/>
</dbReference>
<reference evidence="6 7" key="1">
    <citation type="submission" date="2010-09" db="EMBL/GenBank/DDBJ databases">
        <authorList>
            <person name="Daugherty S.C."/>
            <person name="Tallon L.J."/>
            <person name="Jones K.M."/>
            <person name="Liu X."/>
            <person name="Kilian M."/>
            <person name="Tettelin H."/>
        </authorList>
    </citation>
    <scope>NUCLEOTIDE SEQUENCE [LARGE SCALE GENOMIC DNA]</scope>
    <source>
        <strain evidence="6 7">SK564</strain>
    </source>
</reference>
<keyword evidence="6" id="KW-0378">Hydrolase</keyword>
<keyword evidence="3" id="KW-1133">Transmembrane helix</keyword>
<feature type="transmembrane region" description="Helical" evidence="3">
    <location>
        <begin position="128"/>
        <end position="147"/>
    </location>
</feature>
<dbReference type="EC" id="3.4.24.13" evidence="6"/>
<organism evidence="6 7">
    <name type="scientific">Streptococcus mitis SK564</name>
    <dbReference type="NCBI Taxonomy" id="585203"/>
    <lineage>
        <taxon>Bacteria</taxon>
        <taxon>Bacillati</taxon>
        <taxon>Bacillota</taxon>
        <taxon>Bacilli</taxon>
        <taxon>Lactobacillales</taxon>
        <taxon>Streptococcaceae</taxon>
        <taxon>Streptococcus</taxon>
        <taxon>Streptococcus mitis group</taxon>
    </lineage>
</organism>
<name>E1LNT1_STRMT</name>
<feature type="region of interest" description="Disordered" evidence="2">
    <location>
        <begin position="194"/>
        <end position="215"/>
    </location>
</feature>
<feature type="non-terminal residue" evidence="6">
    <location>
        <position position="401"/>
    </location>
</feature>
<keyword evidence="1 4" id="KW-0732">Signal</keyword>
<accession>E1LNT1</accession>
<dbReference type="GO" id="GO:0006508">
    <property type="term" value="P:proteolysis"/>
    <property type="evidence" value="ECO:0007669"/>
    <property type="project" value="UniProtKB-KW"/>
</dbReference>
<evidence type="ECO:0000259" key="5">
    <source>
        <dbReference type="PROSITE" id="PS51109"/>
    </source>
</evidence>
<feature type="chain" id="PRO_5003149166" evidence="4">
    <location>
        <begin position="43"/>
        <end position="401"/>
    </location>
</feature>
<dbReference type="AlphaFoldDB" id="E1LNT1"/>
<dbReference type="GO" id="GO:0008233">
    <property type="term" value="F:peptidase activity"/>
    <property type="evidence" value="ECO:0007669"/>
    <property type="project" value="UniProtKB-KW"/>
</dbReference>
<comment type="caution">
    <text evidence="6">The sequence shown here is derived from an EMBL/GenBank/DDBJ whole genome shotgun (WGS) entry which is preliminary data.</text>
</comment>
<dbReference type="InterPro" id="IPR011098">
    <property type="entry name" value="G5_dom"/>
</dbReference>
<evidence type="ECO:0000256" key="2">
    <source>
        <dbReference type="SAM" id="MobiDB-lite"/>
    </source>
</evidence>
<keyword evidence="6" id="KW-0645">Protease</keyword>
<dbReference type="PROSITE" id="PS51109">
    <property type="entry name" value="G5"/>
    <property type="match status" value="1"/>
</dbReference>
<keyword evidence="3" id="KW-0472">Membrane</keyword>
<evidence type="ECO:0000313" key="6">
    <source>
        <dbReference type="EMBL" id="EFN98007.1"/>
    </source>
</evidence>
<dbReference type="NCBIfam" id="TIGR01168">
    <property type="entry name" value="YSIRK_signal"/>
    <property type="match status" value="1"/>
</dbReference>
<evidence type="ECO:0000256" key="1">
    <source>
        <dbReference type="ARBA" id="ARBA00022729"/>
    </source>
</evidence>
<keyword evidence="3" id="KW-0812">Transmembrane</keyword>
<sequence>MKEFQFERKQRFSLRKYTIGACSVLLGTSLFFAGMGAQPVQAAETTSTLISSHYLDEQDLPEKLKSELQWFEENKIEVKEGKEYYFVYRKLTTRLPETGLFSNDGMFILGAGLLLLSFTLIKRKKGASYFLVTVFAVGGWGASISAFENLVELQPALVKRVEGQFLPSPERVQGYEFTGYYLVRDSGSKELSVDKVESPVLSQKEESSESQSKKIVPQLASHFSSTEDLVQSPQPSYAVEHVLNPTPEKSMSIESKKVPDEGMKTVIEDKPELEVRIGEIEFETQFQSDPTLAKGEKRISIEGAKGQERILTEVRIIDGVVTRNEIGREVLREPVTQVILVGTKDKASQENGISLAPEVQPPLPSYEGGVSGESLVEPSLLSYEGGVSGESLVEPALPSYE</sequence>
<proteinExistence type="predicted"/>
<dbReference type="Pfam" id="PF04650">
    <property type="entry name" value="YSIRK_signal"/>
    <property type="match status" value="1"/>
</dbReference>